<dbReference type="Gene3D" id="3.40.390.10">
    <property type="entry name" value="Collagenase (Catalytic Domain)"/>
    <property type="match status" value="1"/>
</dbReference>
<name>A0ABM9HZ38_9GAMM</name>
<evidence type="ECO:0000313" key="2">
    <source>
        <dbReference type="EMBL" id="CAI8782792.1"/>
    </source>
</evidence>
<dbReference type="SUPFAM" id="SSF55486">
    <property type="entry name" value="Metalloproteases ('zincins'), catalytic domain"/>
    <property type="match status" value="1"/>
</dbReference>
<reference evidence="2 3" key="1">
    <citation type="submission" date="2023-03" db="EMBL/GenBank/DDBJ databases">
        <authorList>
            <person name="Pearce D."/>
        </authorList>
    </citation>
    <scope>NUCLEOTIDE SEQUENCE [LARGE SCALE GENOMIC DNA]</scope>
    <source>
        <strain evidence="2">Msz</strain>
    </source>
</reference>
<gene>
    <name evidence="2" type="ORF">MSZNOR_1252</name>
</gene>
<dbReference type="PANTHER" id="PTHR30164:SF2">
    <property type="entry name" value="PROTEIN MTFA"/>
    <property type="match status" value="1"/>
</dbReference>
<dbReference type="Proteomes" id="UP001162030">
    <property type="component" value="Chromosome"/>
</dbReference>
<dbReference type="EMBL" id="OX458333">
    <property type="protein sequence ID" value="CAI8782792.1"/>
    <property type="molecule type" value="Genomic_DNA"/>
</dbReference>
<dbReference type="PANTHER" id="PTHR30164">
    <property type="entry name" value="MTFA PEPTIDASE"/>
    <property type="match status" value="1"/>
</dbReference>
<feature type="region of interest" description="Disordered" evidence="1">
    <location>
        <begin position="256"/>
        <end position="306"/>
    </location>
</feature>
<sequence>MISPLRLFRQQRRRKLLEHRLISESTWFSALGGLPIFRFLNADERERLRQLATLFVHEKIFEPAGGMVLDDRVRVRIAALACLPILNLDFDWYRGWQTVVVYPGGFIRPRSEFDDIGVMHEWEDVLTGESWERGPVILSWADVQGSGHCEGYNVVIHEMAHKLDMLNGTADGFPNLHPGMSRRAWTEVFTAAFEDFNARVDREEDTPIDPYAAEEPGEFFAVLSEYFFELPDLVRAEYPAVYGLLAQFYRQDPAARLDSSSTADPFHGGKGRPTQESPQVRHHPVREAPADNISGDDHGRFENDQR</sequence>
<organism evidence="2 3">
    <name type="scientific">Methylocaldum szegediense</name>
    <dbReference type="NCBI Taxonomy" id="73780"/>
    <lineage>
        <taxon>Bacteria</taxon>
        <taxon>Pseudomonadati</taxon>
        <taxon>Pseudomonadota</taxon>
        <taxon>Gammaproteobacteria</taxon>
        <taxon>Methylococcales</taxon>
        <taxon>Methylococcaceae</taxon>
        <taxon>Methylocaldum</taxon>
    </lineage>
</organism>
<dbReference type="CDD" id="cd20169">
    <property type="entry name" value="Peptidase_M90_mtfA"/>
    <property type="match status" value="1"/>
</dbReference>
<dbReference type="Pfam" id="PF06167">
    <property type="entry name" value="Peptidase_M90"/>
    <property type="match status" value="1"/>
</dbReference>
<protein>
    <submittedName>
        <fullName evidence="2">MtfA peptidase</fullName>
    </submittedName>
</protein>
<dbReference type="Gene3D" id="1.10.472.150">
    <property type="entry name" value="Glucose-regulated metallo-peptidase M90, N-terminal domain"/>
    <property type="match status" value="1"/>
</dbReference>
<proteinExistence type="predicted"/>
<evidence type="ECO:0000313" key="3">
    <source>
        <dbReference type="Proteomes" id="UP001162030"/>
    </source>
</evidence>
<dbReference type="InterPro" id="IPR042252">
    <property type="entry name" value="MtfA_N"/>
</dbReference>
<accession>A0ABM9HZ38</accession>
<dbReference type="InterPro" id="IPR010384">
    <property type="entry name" value="MtfA_fam"/>
</dbReference>
<dbReference type="RefSeq" id="WP_084161582.1">
    <property type="nucleotide sequence ID" value="NZ_OX458333.1"/>
</dbReference>
<keyword evidence="3" id="KW-1185">Reference proteome</keyword>
<feature type="compositionally biased region" description="Basic and acidic residues" evidence="1">
    <location>
        <begin position="285"/>
        <end position="306"/>
    </location>
</feature>
<evidence type="ECO:0000256" key="1">
    <source>
        <dbReference type="SAM" id="MobiDB-lite"/>
    </source>
</evidence>
<dbReference type="InterPro" id="IPR024079">
    <property type="entry name" value="MetalloPept_cat_dom_sf"/>
</dbReference>